<comment type="caution">
    <text evidence="2">The sequence shown here is derived from an EMBL/GenBank/DDBJ whole genome shotgun (WGS) entry which is preliminary data.</text>
</comment>
<keyword evidence="3" id="KW-1185">Reference proteome</keyword>
<feature type="transmembrane region" description="Helical" evidence="1">
    <location>
        <begin position="166"/>
        <end position="193"/>
    </location>
</feature>
<keyword evidence="1" id="KW-0812">Transmembrane</keyword>
<evidence type="ECO:0000313" key="2">
    <source>
        <dbReference type="EMBL" id="KAK0451153.1"/>
    </source>
</evidence>
<keyword evidence="1" id="KW-1133">Transmembrane helix</keyword>
<feature type="transmembrane region" description="Helical" evidence="1">
    <location>
        <begin position="59"/>
        <end position="84"/>
    </location>
</feature>
<evidence type="ECO:0000313" key="3">
    <source>
        <dbReference type="Proteomes" id="UP001175211"/>
    </source>
</evidence>
<dbReference type="GeneID" id="85353459"/>
<sequence>MRTALTGTAYYLDALVLAPGMHQLVTSIGRTGHLVTAKVTPNPSLDEKMSRNNRRIQSFVVAGIPAVVLYLLCPVLTIAVFALLGVIEDWWGFGVLWMLVLARLINVVIIKQRSIMGWKGAHEDDDGDLLILLSQDRWVRLRGSIDGLKAVTAGQWLREMTDIESFAVAFATFSTGSLLIAGLLLSSVALLGLCNSMTKCLQMYDLIVRVEGKPKWYERRLDMVKELVKETGRKDWAICMRLMVEEDSPQAVSP</sequence>
<evidence type="ECO:0000256" key="1">
    <source>
        <dbReference type="SAM" id="Phobius"/>
    </source>
</evidence>
<dbReference type="RefSeq" id="XP_060327490.1">
    <property type="nucleotide sequence ID" value="XM_060469911.1"/>
</dbReference>
<gene>
    <name evidence="2" type="ORF">EV420DRAFT_1482562</name>
</gene>
<organism evidence="2 3">
    <name type="scientific">Armillaria tabescens</name>
    <name type="common">Ringless honey mushroom</name>
    <name type="synonym">Agaricus tabescens</name>
    <dbReference type="NCBI Taxonomy" id="1929756"/>
    <lineage>
        <taxon>Eukaryota</taxon>
        <taxon>Fungi</taxon>
        <taxon>Dikarya</taxon>
        <taxon>Basidiomycota</taxon>
        <taxon>Agaricomycotina</taxon>
        <taxon>Agaricomycetes</taxon>
        <taxon>Agaricomycetidae</taxon>
        <taxon>Agaricales</taxon>
        <taxon>Marasmiineae</taxon>
        <taxon>Physalacriaceae</taxon>
        <taxon>Desarmillaria</taxon>
    </lineage>
</organism>
<protein>
    <submittedName>
        <fullName evidence="2">Uncharacterized protein</fullName>
    </submittedName>
</protein>
<reference evidence="2" key="1">
    <citation type="submission" date="2023-06" db="EMBL/GenBank/DDBJ databases">
        <authorList>
            <consortium name="Lawrence Berkeley National Laboratory"/>
            <person name="Ahrendt S."/>
            <person name="Sahu N."/>
            <person name="Indic B."/>
            <person name="Wong-Bajracharya J."/>
            <person name="Merenyi Z."/>
            <person name="Ke H.-M."/>
            <person name="Monk M."/>
            <person name="Kocsube S."/>
            <person name="Drula E."/>
            <person name="Lipzen A."/>
            <person name="Balint B."/>
            <person name="Henrissat B."/>
            <person name="Andreopoulos B."/>
            <person name="Martin F.M."/>
            <person name="Harder C.B."/>
            <person name="Rigling D."/>
            <person name="Ford K.L."/>
            <person name="Foster G.D."/>
            <person name="Pangilinan J."/>
            <person name="Papanicolaou A."/>
            <person name="Barry K."/>
            <person name="LaButti K."/>
            <person name="Viragh M."/>
            <person name="Koriabine M."/>
            <person name="Yan M."/>
            <person name="Riley R."/>
            <person name="Champramary S."/>
            <person name="Plett K.L."/>
            <person name="Tsai I.J."/>
            <person name="Slot J."/>
            <person name="Sipos G."/>
            <person name="Plett J."/>
            <person name="Nagy L.G."/>
            <person name="Grigoriev I.V."/>
        </authorList>
    </citation>
    <scope>NUCLEOTIDE SEQUENCE</scope>
    <source>
        <strain evidence="2">CCBAS 213</strain>
    </source>
</reference>
<feature type="transmembrane region" description="Helical" evidence="1">
    <location>
        <begin position="90"/>
        <end position="110"/>
    </location>
</feature>
<accession>A0AA39K2Q6</accession>
<dbReference type="Proteomes" id="UP001175211">
    <property type="component" value="Unassembled WGS sequence"/>
</dbReference>
<proteinExistence type="predicted"/>
<keyword evidence="1" id="KW-0472">Membrane</keyword>
<dbReference type="AlphaFoldDB" id="A0AA39K2Q6"/>
<name>A0AA39K2Q6_ARMTA</name>
<dbReference type="EMBL" id="JAUEPS010000034">
    <property type="protein sequence ID" value="KAK0451153.1"/>
    <property type="molecule type" value="Genomic_DNA"/>
</dbReference>